<feature type="compositionally biased region" description="Polar residues" evidence="1">
    <location>
        <begin position="318"/>
        <end position="330"/>
    </location>
</feature>
<dbReference type="Proteomes" id="UP000078597">
    <property type="component" value="Unassembled WGS sequence"/>
</dbReference>
<dbReference type="EMBL" id="FLQW01005137">
    <property type="protein sequence ID" value="SBS98458.1"/>
    <property type="molecule type" value="Genomic_DNA"/>
</dbReference>
<protein>
    <submittedName>
        <fullName evidence="2">PIR Superfamily Protein</fullName>
    </submittedName>
</protein>
<dbReference type="InterPro" id="IPR008780">
    <property type="entry name" value="Plasmodium_Vir"/>
</dbReference>
<organism evidence="2 3">
    <name type="scientific">Plasmodium malariae</name>
    <dbReference type="NCBI Taxonomy" id="5858"/>
    <lineage>
        <taxon>Eukaryota</taxon>
        <taxon>Sar</taxon>
        <taxon>Alveolata</taxon>
        <taxon>Apicomplexa</taxon>
        <taxon>Aconoidasida</taxon>
        <taxon>Haemosporida</taxon>
        <taxon>Plasmodiidae</taxon>
        <taxon>Plasmodium</taxon>
        <taxon>Plasmodium (Plasmodium)</taxon>
    </lineage>
</organism>
<evidence type="ECO:0000256" key="1">
    <source>
        <dbReference type="SAM" id="MobiDB-lite"/>
    </source>
</evidence>
<sequence length="440" mass="51065">MDEILVGSPSYNIYNKFDKKVEGEKYNNSCSVFKNEGDAGTNEGFELCKKIARNSDDLLEHSNKDESTIYCSHYKYWAYKNIKKFLEDNSKNDSKNSYISKFIKARDSINEAYYTYFCQYDFKNDNATDVLKDKLEEKYLYDYFRNYDSIKTYYTCELVSLSEYENYLNNIIKIYNKHKLQKKCCNGLFLEDCFDYFNCADEFDPKQLLSSLKKGGNNSCSNLEKAEKPENSESSPNFYSSSSHIFSSFYYFTCRSKEQGRDICRMSTTYVEPAKMFNSNTGSVLQFNPISLTSQGQEAPASQSRQVDQKNRISRVSSLSANLNPNGTLQEASESLSASENEKSKVQKSCPGYQSIEGASRLCDEPNVREKGTLGGRWEEYSPHKKFTPFGRRLRKKPSRYKRIDDDVDISYLRQFKIRSPKKVNRNKGSTRLQFAYYSR</sequence>
<proteinExistence type="predicted"/>
<dbReference type="Pfam" id="PF05795">
    <property type="entry name" value="Plasmodium_Vir"/>
    <property type="match status" value="1"/>
</dbReference>
<evidence type="ECO:0000313" key="2">
    <source>
        <dbReference type="EMBL" id="SBS98458.1"/>
    </source>
</evidence>
<dbReference type="AlphaFoldDB" id="A0A1A8X3X3"/>
<feature type="region of interest" description="Disordered" evidence="1">
    <location>
        <begin position="318"/>
        <end position="351"/>
    </location>
</feature>
<reference evidence="3" key="1">
    <citation type="submission" date="2016-05" db="EMBL/GenBank/DDBJ databases">
        <authorList>
            <person name="Naeem Raeece"/>
        </authorList>
    </citation>
    <scope>NUCLEOTIDE SEQUENCE [LARGE SCALE GENOMIC DNA]</scope>
</reference>
<gene>
    <name evidence="2" type="ORF">PMALA_063600</name>
</gene>
<accession>A0A1A8X3X3</accession>
<dbReference type="VEuPathDB" id="PlasmoDB:PmUG01_01032400"/>
<evidence type="ECO:0000313" key="3">
    <source>
        <dbReference type="Proteomes" id="UP000078597"/>
    </source>
</evidence>
<name>A0A1A8X3X3_PLAMA</name>